<proteinExistence type="predicted"/>
<sequence length="158" mass="17604">MTYAVQLLPGGPADWSAWQADLTVRIRRLGKDEDVVIDVPGLARPHLTRKARLFGLIPAQYTDTSPWVRVRRDEDHAVAELVGSESFGGDFLLSADEERRLDELGWRRPGSDLIVDRIWTRWFPDDVTHAAYLPKAEAGAAADLVTRTVRDVLGAAKS</sequence>
<dbReference type="OrthoDB" id="4843202at2"/>
<dbReference type="EMBL" id="AVPL01000042">
    <property type="protein sequence ID" value="KGN40400.1"/>
    <property type="molecule type" value="Genomic_DNA"/>
</dbReference>
<gene>
    <name evidence="2" type="ORF">N801_14435</name>
</gene>
<feature type="domain" description="TY-Chap N-terminal" evidence="1">
    <location>
        <begin position="14"/>
        <end position="156"/>
    </location>
</feature>
<dbReference type="Proteomes" id="UP000030013">
    <property type="component" value="Unassembled WGS sequence"/>
</dbReference>
<evidence type="ECO:0000313" key="3">
    <source>
        <dbReference type="Proteomes" id="UP000030013"/>
    </source>
</evidence>
<evidence type="ECO:0000259" key="1">
    <source>
        <dbReference type="Pfam" id="PF22552"/>
    </source>
</evidence>
<accession>A0A0A0JSI2</accession>
<dbReference type="STRING" id="1385519.N801_14435"/>
<comment type="caution">
    <text evidence="2">The sequence shown here is derived from an EMBL/GenBank/DDBJ whole genome shotgun (WGS) entry which is preliminary data.</text>
</comment>
<keyword evidence="3" id="KW-1185">Reference proteome</keyword>
<evidence type="ECO:0000313" key="2">
    <source>
        <dbReference type="EMBL" id="KGN40400.1"/>
    </source>
</evidence>
<dbReference type="RefSeq" id="WP_035938857.1">
    <property type="nucleotide sequence ID" value="NZ_AVPL01000042.1"/>
</dbReference>
<reference evidence="2 3" key="1">
    <citation type="submission" date="2013-08" db="EMBL/GenBank/DDBJ databases">
        <title>The genome sequence of Knoellia aerolata.</title>
        <authorList>
            <person name="Zhu W."/>
            <person name="Wang G."/>
        </authorList>
    </citation>
    <scope>NUCLEOTIDE SEQUENCE [LARGE SCALE GENOMIC DNA]</scope>
    <source>
        <strain evidence="2 3">DSM 18566</strain>
    </source>
</reference>
<dbReference type="InterPro" id="IPR054344">
    <property type="entry name" value="TY-Chap_N"/>
</dbReference>
<name>A0A0A0JSI2_9MICO</name>
<organism evidence="2 3">
    <name type="scientific">Knoellia aerolata DSM 18566</name>
    <dbReference type="NCBI Taxonomy" id="1385519"/>
    <lineage>
        <taxon>Bacteria</taxon>
        <taxon>Bacillati</taxon>
        <taxon>Actinomycetota</taxon>
        <taxon>Actinomycetes</taxon>
        <taxon>Micrococcales</taxon>
        <taxon>Intrasporangiaceae</taxon>
        <taxon>Knoellia</taxon>
    </lineage>
</organism>
<protein>
    <recommendedName>
        <fullName evidence="1">TY-Chap N-terminal domain-containing protein</fullName>
    </recommendedName>
</protein>
<dbReference type="Pfam" id="PF22552">
    <property type="entry name" value="TY-Chap3"/>
    <property type="match status" value="1"/>
</dbReference>
<dbReference type="AlphaFoldDB" id="A0A0A0JSI2"/>